<dbReference type="GO" id="GO:0005840">
    <property type="term" value="C:ribosome"/>
    <property type="evidence" value="ECO:0007669"/>
    <property type="project" value="UniProtKB-KW"/>
</dbReference>
<dbReference type="PANTHER" id="PTHR10744">
    <property type="entry name" value="40S RIBOSOMAL PROTEIN S11 FAMILY MEMBER"/>
    <property type="match status" value="1"/>
</dbReference>
<dbReference type="GO" id="GO:0003735">
    <property type="term" value="F:structural constituent of ribosome"/>
    <property type="evidence" value="ECO:0007669"/>
    <property type="project" value="InterPro"/>
</dbReference>
<evidence type="ECO:0000256" key="1">
    <source>
        <dbReference type="ARBA" id="ARBA00010254"/>
    </source>
</evidence>
<name>A0A7T1C546_9STRA</name>
<comment type="similarity">
    <text evidence="1 4">Belongs to the universal ribosomal protein uS17 family.</text>
</comment>
<sequence length="90" mass="11008">MYLFEFMFSNYKIGYVISQNSFKTIRVIIISTFVHPRYKKLIKKINRFLVHDYTEKCQIGDKILISEQRPISKKKYFYVKAIFMRKLKKN</sequence>
<dbReference type="Pfam" id="PF00366">
    <property type="entry name" value="Ribosomal_S17"/>
    <property type="match status" value="1"/>
</dbReference>
<dbReference type="SUPFAM" id="SSF50249">
    <property type="entry name" value="Nucleic acid-binding proteins"/>
    <property type="match status" value="1"/>
</dbReference>
<keyword evidence="2 4" id="KW-0689">Ribosomal protein</keyword>
<dbReference type="PRINTS" id="PR00973">
    <property type="entry name" value="RIBOSOMALS17"/>
</dbReference>
<evidence type="ECO:0000313" key="5">
    <source>
        <dbReference type="EMBL" id="QPM99322.1"/>
    </source>
</evidence>
<geneLocation type="chloroplast" evidence="5"/>
<dbReference type="InterPro" id="IPR012340">
    <property type="entry name" value="NA-bd_OB-fold"/>
</dbReference>
<dbReference type="GO" id="GO:0006412">
    <property type="term" value="P:translation"/>
    <property type="evidence" value="ECO:0007669"/>
    <property type="project" value="InterPro"/>
</dbReference>
<dbReference type="EMBL" id="MT909785">
    <property type="protein sequence ID" value="QPM99322.1"/>
    <property type="molecule type" value="Genomic_DNA"/>
</dbReference>
<dbReference type="GO" id="GO:0005739">
    <property type="term" value="C:mitochondrion"/>
    <property type="evidence" value="ECO:0007669"/>
    <property type="project" value="TreeGrafter"/>
</dbReference>
<evidence type="ECO:0000256" key="3">
    <source>
        <dbReference type="ARBA" id="ARBA00023274"/>
    </source>
</evidence>
<dbReference type="Gene3D" id="2.40.50.140">
    <property type="entry name" value="Nucleic acid-binding proteins"/>
    <property type="match status" value="1"/>
</dbReference>
<organism evidence="5">
    <name type="scientific">Pteridomonas danica</name>
    <dbReference type="NCBI Taxonomy" id="38822"/>
    <lineage>
        <taxon>Eukaryota</taxon>
        <taxon>Sar</taxon>
        <taxon>Stramenopiles</taxon>
        <taxon>Ochrophyta</taxon>
        <taxon>Dictyochophyceae</taxon>
        <taxon>Pedinellales</taxon>
        <taxon>Pteridomonas</taxon>
    </lineage>
</organism>
<dbReference type="GeneID" id="65316666"/>
<dbReference type="PANTHER" id="PTHR10744:SF1">
    <property type="entry name" value="SMALL RIBOSOMAL SUBUNIT PROTEIN US17M"/>
    <property type="match status" value="1"/>
</dbReference>
<protein>
    <submittedName>
        <fullName evidence="5">Ribosomal protein S17</fullName>
    </submittedName>
</protein>
<reference evidence="5" key="1">
    <citation type="journal article" date="2021" name="Front. Plant Sci.">
        <title>Highly Reduced Plastid Genomes of the Non-photosynthetic Dictyochophyceans Pteridomonas spp. (Ochrophyta, SAR) Are Retained for tRNA-Glu-Based Organellar Heme Biosynthesis.</title>
        <authorList>
            <person name="Kayama M."/>
            <person name="Maciszewski K."/>
            <person name="Yabuki A."/>
            <person name="Miyashita H."/>
            <person name="Karnkowska A."/>
            <person name="Kamikawa R."/>
        </authorList>
    </citation>
    <scope>NUCLEOTIDE SEQUENCE</scope>
    <source>
        <strain evidence="5">NY0221</strain>
    </source>
</reference>
<dbReference type="PROSITE" id="PS00056">
    <property type="entry name" value="RIBOSOMAL_S17"/>
    <property type="match status" value="1"/>
</dbReference>
<gene>
    <name evidence="5" type="primary">rps17</name>
</gene>
<keyword evidence="3 4" id="KW-0687">Ribonucleoprotein</keyword>
<dbReference type="InterPro" id="IPR000266">
    <property type="entry name" value="Ribosomal_uS17"/>
</dbReference>
<dbReference type="CDD" id="cd00364">
    <property type="entry name" value="Ribosomal_uS17"/>
    <property type="match status" value="1"/>
</dbReference>
<keyword evidence="5" id="KW-0934">Plastid</keyword>
<dbReference type="AlphaFoldDB" id="A0A7T1C546"/>
<dbReference type="NCBIfam" id="NF004123">
    <property type="entry name" value="PRK05610.1"/>
    <property type="match status" value="1"/>
</dbReference>
<evidence type="ECO:0000256" key="2">
    <source>
        <dbReference type="ARBA" id="ARBA00022980"/>
    </source>
</evidence>
<dbReference type="RefSeq" id="YP_010117105.1">
    <property type="nucleotide sequence ID" value="NC_056103.1"/>
</dbReference>
<evidence type="ECO:0000256" key="4">
    <source>
        <dbReference type="RuleBase" id="RU003872"/>
    </source>
</evidence>
<accession>A0A7T1C546</accession>
<dbReference type="GO" id="GO:1990904">
    <property type="term" value="C:ribonucleoprotein complex"/>
    <property type="evidence" value="ECO:0007669"/>
    <property type="project" value="UniProtKB-KW"/>
</dbReference>
<keyword evidence="5" id="KW-0150">Chloroplast</keyword>
<dbReference type="InterPro" id="IPR019979">
    <property type="entry name" value="Ribosomal_uS17_CS"/>
</dbReference>
<proteinExistence type="inferred from homology"/>